<accession>A0A0L6U4M8</accession>
<dbReference type="InterPro" id="IPR032834">
    <property type="entry name" value="NatK-like_C"/>
</dbReference>
<dbReference type="PANTHER" id="PTHR40448:SF1">
    <property type="entry name" value="TWO-COMPONENT SENSOR HISTIDINE KINASE"/>
    <property type="match status" value="1"/>
</dbReference>
<comment type="caution">
    <text evidence="3">The sequence shown here is derived from an EMBL/GenBank/DDBJ whole genome shotgun (WGS) entry which is preliminary data.</text>
</comment>
<name>A0A0L6U4M8_9FIRM</name>
<dbReference type="Gene3D" id="3.30.565.10">
    <property type="entry name" value="Histidine kinase-like ATPase, C-terminal domain"/>
    <property type="match status" value="1"/>
</dbReference>
<evidence type="ECO:0000259" key="2">
    <source>
        <dbReference type="Pfam" id="PF14501"/>
    </source>
</evidence>
<feature type="transmembrane region" description="Helical" evidence="1">
    <location>
        <begin position="152"/>
        <end position="172"/>
    </location>
</feature>
<dbReference type="InterPro" id="IPR036890">
    <property type="entry name" value="HATPase_C_sf"/>
</dbReference>
<dbReference type="SUPFAM" id="SSF55874">
    <property type="entry name" value="ATPase domain of HSP90 chaperone/DNA topoisomerase II/histidine kinase"/>
    <property type="match status" value="1"/>
</dbReference>
<feature type="transmembrane region" description="Helical" evidence="1">
    <location>
        <begin position="184"/>
        <end position="206"/>
    </location>
</feature>
<protein>
    <recommendedName>
        <fullName evidence="2">Sensor histidine kinase NatK-like C-terminal domain-containing protein</fullName>
    </recommendedName>
</protein>
<dbReference type="GO" id="GO:0042802">
    <property type="term" value="F:identical protein binding"/>
    <property type="evidence" value="ECO:0007669"/>
    <property type="project" value="TreeGrafter"/>
</dbReference>
<evidence type="ECO:0000313" key="4">
    <source>
        <dbReference type="Proteomes" id="UP000036873"/>
    </source>
</evidence>
<dbReference type="STRING" id="52689.AKG39_00790"/>
<proteinExistence type="predicted"/>
<feature type="transmembrane region" description="Helical" evidence="1">
    <location>
        <begin position="7"/>
        <end position="25"/>
    </location>
</feature>
<dbReference type="CDD" id="cd16935">
    <property type="entry name" value="HATPase_AgrC-ComD-like"/>
    <property type="match status" value="1"/>
</dbReference>
<keyword evidence="1" id="KW-0812">Transmembrane</keyword>
<dbReference type="EMBL" id="LGYO01000003">
    <property type="protein sequence ID" value="KNZ43474.1"/>
    <property type="molecule type" value="Genomic_DNA"/>
</dbReference>
<dbReference type="PANTHER" id="PTHR40448">
    <property type="entry name" value="TWO-COMPONENT SENSOR HISTIDINE KINASE"/>
    <property type="match status" value="1"/>
</dbReference>
<reference evidence="4" key="1">
    <citation type="submission" date="2015-07" db="EMBL/GenBank/DDBJ databases">
        <title>Draft genome sequence of Acetobacterium bakii DSM 8293, a potential psychrophilic chemical producer through syngas fermentation.</title>
        <authorList>
            <person name="Song Y."/>
            <person name="Hwang S."/>
            <person name="Cho B.-K."/>
        </authorList>
    </citation>
    <scope>NUCLEOTIDE SEQUENCE [LARGE SCALE GENOMIC DNA]</scope>
    <source>
        <strain evidence="4">DSM 8239</strain>
    </source>
</reference>
<sequence>MALSTYEMVYLITNIFGTYIVYKFMHVFFETKEANHKIEFLSYAGYYIFIALVYLTINIPVITMIGNMLAYLGLSFNYKARIKRRLLSVLMIYLILICVEVIVALLTGYFKYSLISTNTYSTEYVLVLAQTISYLVVRILNNYKNIRKGETIPLANWIAIIIIPISSLYIVLTLFQATGLPWEQILIGVVLILLVNFTTFYLYDVISASMVDKMDKSLLGQQNKYYHKQFELMESSLKTTKAMRHDLRNHLSAIYALVEKGEKDAALKHLTKMTDVYDDKKQYACTENIDIDSILNFKIQAAEQQNIKIALDLSIPEKMRIHSFDLAIILGNLLDNAIEAVTELEKERQIKTKINYDKGRLIILVENPYQGERLKVGNRYPTTNTEPSQHGLGLENVQSVLQKYDGSMEINQQEKVFSVSLLLFV</sequence>
<keyword evidence="1" id="KW-0472">Membrane</keyword>
<feature type="transmembrane region" description="Helical" evidence="1">
    <location>
        <begin position="45"/>
        <end position="74"/>
    </location>
</feature>
<organism evidence="3 4">
    <name type="scientific">Acetobacterium bakii</name>
    <dbReference type="NCBI Taxonomy" id="52689"/>
    <lineage>
        <taxon>Bacteria</taxon>
        <taxon>Bacillati</taxon>
        <taxon>Bacillota</taxon>
        <taxon>Clostridia</taxon>
        <taxon>Eubacteriales</taxon>
        <taxon>Eubacteriaceae</taxon>
        <taxon>Acetobacterium</taxon>
    </lineage>
</organism>
<gene>
    <name evidence="3" type="ORF">AKG39_00790</name>
</gene>
<evidence type="ECO:0000256" key="1">
    <source>
        <dbReference type="SAM" id="Phobius"/>
    </source>
</evidence>
<feature type="transmembrane region" description="Helical" evidence="1">
    <location>
        <begin position="86"/>
        <end position="110"/>
    </location>
</feature>
<keyword evidence="4" id="KW-1185">Reference proteome</keyword>
<dbReference type="Pfam" id="PF14501">
    <property type="entry name" value="HATPase_c_5"/>
    <property type="match status" value="1"/>
</dbReference>
<dbReference type="Proteomes" id="UP000036873">
    <property type="component" value="Unassembled WGS sequence"/>
</dbReference>
<feature type="domain" description="Sensor histidine kinase NatK-like C-terminal" evidence="2">
    <location>
        <begin position="322"/>
        <end position="423"/>
    </location>
</feature>
<dbReference type="AlphaFoldDB" id="A0A0L6U4M8"/>
<feature type="transmembrane region" description="Helical" evidence="1">
    <location>
        <begin position="122"/>
        <end position="140"/>
    </location>
</feature>
<dbReference type="OrthoDB" id="1776661at2"/>
<evidence type="ECO:0000313" key="3">
    <source>
        <dbReference type="EMBL" id="KNZ43474.1"/>
    </source>
</evidence>
<keyword evidence="1" id="KW-1133">Transmembrane helix</keyword>